<gene>
    <name evidence="1" type="ORF">PRUPE_2G149100</name>
</gene>
<evidence type="ECO:0000313" key="1">
    <source>
        <dbReference type="EMBL" id="ONI22759.1"/>
    </source>
</evidence>
<dbReference type="EMBL" id="CM007652">
    <property type="protein sequence ID" value="ONI22759.1"/>
    <property type="molecule type" value="Genomic_DNA"/>
</dbReference>
<name>A0A251QG22_PRUPE</name>
<proteinExistence type="predicted"/>
<reference evidence="1 2" key="1">
    <citation type="journal article" date="2013" name="Nat. Genet.">
        <title>The high-quality draft genome of peach (Prunus persica) identifies unique patterns of genetic diversity, domestication and genome evolution.</title>
        <authorList>
            <consortium name="International Peach Genome Initiative"/>
            <person name="Verde I."/>
            <person name="Abbott A.G."/>
            <person name="Scalabrin S."/>
            <person name="Jung S."/>
            <person name="Shu S."/>
            <person name="Marroni F."/>
            <person name="Zhebentyayeva T."/>
            <person name="Dettori M.T."/>
            <person name="Grimwood J."/>
            <person name="Cattonaro F."/>
            <person name="Zuccolo A."/>
            <person name="Rossini L."/>
            <person name="Jenkins J."/>
            <person name="Vendramin E."/>
            <person name="Meisel L.A."/>
            <person name="Decroocq V."/>
            <person name="Sosinski B."/>
            <person name="Prochnik S."/>
            <person name="Mitros T."/>
            <person name="Policriti A."/>
            <person name="Cipriani G."/>
            <person name="Dondini L."/>
            <person name="Ficklin S."/>
            <person name="Goodstein D.M."/>
            <person name="Xuan P."/>
            <person name="Del Fabbro C."/>
            <person name="Aramini V."/>
            <person name="Copetti D."/>
            <person name="Gonzalez S."/>
            <person name="Horner D.S."/>
            <person name="Falchi R."/>
            <person name="Lucas S."/>
            <person name="Mica E."/>
            <person name="Maldonado J."/>
            <person name="Lazzari B."/>
            <person name="Bielenberg D."/>
            <person name="Pirona R."/>
            <person name="Miculan M."/>
            <person name="Barakat A."/>
            <person name="Testolin R."/>
            <person name="Stella A."/>
            <person name="Tartarini S."/>
            <person name="Tonutti P."/>
            <person name="Arus P."/>
            <person name="Orellana A."/>
            <person name="Wells C."/>
            <person name="Main D."/>
            <person name="Vizzotto G."/>
            <person name="Silva H."/>
            <person name="Salamini F."/>
            <person name="Schmutz J."/>
            <person name="Morgante M."/>
            <person name="Rokhsar D.S."/>
        </authorList>
    </citation>
    <scope>NUCLEOTIDE SEQUENCE [LARGE SCALE GENOMIC DNA]</scope>
    <source>
        <strain evidence="2">cv. Nemared</strain>
    </source>
</reference>
<accession>A0A251QG22</accession>
<dbReference type="Proteomes" id="UP000006882">
    <property type="component" value="Chromosome G2"/>
</dbReference>
<sequence length="158" mass="17699">MNMGEIVSIQFSSHRLPITFKYLGIVRLETPIPAQLNFINAKVFPFVQSAISCSGGLSTDQLPSFRRNLNESEVSEIASLLSLLENVCIHSSRINSRKWGLDTTGSHSNKCYYCYLSNSGSESSFNPHGLLWLSRTPSKVKILSWLMAHRKVNTCDMV</sequence>
<evidence type="ECO:0008006" key="3">
    <source>
        <dbReference type="Google" id="ProtNLM"/>
    </source>
</evidence>
<dbReference type="Gramene" id="ONI22759">
    <property type="protein sequence ID" value="ONI22759"/>
    <property type="gene ID" value="PRUPE_2G149100"/>
</dbReference>
<protein>
    <recommendedName>
        <fullName evidence="3">Reverse transcriptase zinc-binding domain-containing protein</fullName>
    </recommendedName>
</protein>
<dbReference type="AlphaFoldDB" id="A0A251QG22"/>
<evidence type="ECO:0000313" key="2">
    <source>
        <dbReference type="Proteomes" id="UP000006882"/>
    </source>
</evidence>
<keyword evidence="2" id="KW-1185">Reference proteome</keyword>
<organism evidence="1 2">
    <name type="scientific">Prunus persica</name>
    <name type="common">Peach</name>
    <name type="synonym">Amygdalus persica</name>
    <dbReference type="NCBI Taxonomy" id="3760"/>
    <lineage>
        <taxon>Eukaryota</taxon>
        <taxon>Viridiplantae</taxon>
        <taxon>Streptophyta</taxon>
        <taxon>Embryophyta</taxon>
        <taxon>Tracheophyta</taxon>
        <taxon>Spermatophyta</taxon>
        <taxon>Magnoliopsida</taxon>
        <taxon>eudicotyledons</taxon>
        <taxon>Gunneridae</taxon>
        <taxon>Pentapetalae</taxon>
        <taxon>rosids</taxon>
        <taxon>fabids</taxon>
        <taxon>Rosales</taxon>
        <taxon>Rosaceae</taxon>
        <taxon>Amygdaloideae</taxon>
        <taxon>Amygdaleae</taxon>
        <taxon>Prunus</taxon>
    </lineage>
</organism>